<evidence type="ECO:0000256" key="1">
    <source>
        <dbReference type="SAM" id="MobiDB-lite"/>
    </source>
</evidence>
<dbReference type="AlphaFoldDB" id="A0A7D9D2P7"/>
<dbReference type="GO" id="GO:0036122">
    <property type="term" value="F:BMP binding"/>
    <property type="evidence" value="ECO:0007669"/>
    <property type="project" value="TreeGrafter"/>
</dbReference>
<dbReference type="InterPro" id="IPR052278">
    <property type="entry name" value="Chordin-like_regulators"/>
</dbReference>
<feature type="domain" description="CHRD" evidence="2">
    <location>
        <begin position="731"/>
        <end position="852"/>
    </location>
</feature>
<accession>A0A7D9D2P7</accession>
<feature type="domain" description="CHRD" evidence="2">
    <location>
        <begin position="371"/>
        <end position="492"/>
    </location>
</feature>
<reference evidence="3" key="1">
    <citation type="submission" date="2019-07" db="EMBL/GenBank/DDBJ databases">
        <authorList>
            <person name="Weber M."/>
            <person name="Kostadinov I."/>
            <person name="Kostadinov D I."/>
        </authorList>
    </citation>
    <scope>NUCLEOTIDE SEQUENCE</scope>
    <source>
        <strain evidence="3">Gfbio:sag-sample-m06:053724c1-46a9-4a36-b237-ea2bf867836b</strain>
    </source>
</reference>
<dbReference type="SMART" id="SM00754">
    <property type="entry name" value="CHRD"/>
    <property type="match status" value="6"/>
</dbReference>
<dbReference type="InterPro" id="IPR010895">
    <property type="entry name" value="CHRD"/>
</dbReference>
<dbReference type="EMBL" id="LR633967">
    <property type="protein sequence ID" value="VUX55720.1"/>
    <property type="molecule type" value="Genomic_DNA"/>
</dbReference>
<dbReference type="Pfam" id="PF17957">
    <property type="entry name" value="Big_7"/>
    <property type="match status" value="2"/>
</dbReference>
<gene>
    <name evidence="3" type="ORF">JTBM06_V1_90009</name>
</gene>
<proteinExistence type="predicted"/>
<sequence length="1058" mass="106650">MKIDRRVLTVGFPLLAIFAIGGCGGSSSPPAPPPPPPPDVTAPTVSSVQVPAGTTINRIVTLTLTATDNIGVTDVRFFVNGVLLGNDVSAPYTIDWDTSGETEGDHMLTAEAQDAAGNIGQSAAVTATVANMVQFAVAPSGVEEVPASDSQATAQVSLMVNLATGVVQGNLTVTGLVATAAHIHDGFAGTNGSVLVGLDQDAMDPSLFTVPAGAMLDAAGVDRLLAGALYVNVHTAANPGGEIRGQILPDGFVLRFTDLAGSAAVPRVGSVAGGRAAVTLDQVTGALVVQAQVEGLADATQAHVHEAYAGASGPVLVPLSQDVMDPGHWFAEGATLNAAGLVAFAAGQLYVNIHSPANPAGEIRGQILPQGITMLFAELSGEQEVPLVATIADGLAALTFDQAGALLTLHANTNGLNDATGAHLHLAFGGVTGPVEIGLMQDGSDPAHWFAEEVALSAAQLAALLTGETYVNVHSPANPGGEIRGQVIPDGIIFALGRLEGSQRVPVVNTAAAGTFAVTADPVAGTLVAHANTSGADDATAAHLHDGYAGLNGAVAIALVQDPGNVARWSAVGVAIDANQLTALRAGRLYINIHTPANPGGEIRGQVAPPPVEVLFTSMNGDQEVPALASAASAIAATTVDRDTGTVTLHLNGSGADDATGAHIHLGFAGQNGAVQIALQQDATDAGHWSVSGAQLDAAGLVDYLAGRLYVNLHTPANAGGEIRGQIAPPPIEVLFTTLSGGEEVPAVVSAASGIAATTVDRNTGIVTLHLNASGVADATGAHIHTGSAGQNGPVLIALQQDALDVGHWSVTGARLDSVGLADYRAGQLYVNLHTPANPGGEIRGQVVPPNAADFDNQAPTITLMSPGAMVSGNVTLDADATDNQGIVAVRFLVDGVLISSDTTAPYSVIWDTTTVANGQVTLTAEAEDAAGNVGVSADVVVTVQNAAPVTLAQIQAQVFGPTCSVPGCHSGGGAALPGVMNLRSAQASFDNLVNVASLQVPAIDRIEPGDPDNSYLIRKIEGTAGIVGARMPFGGPFLDQAAIDMIRQWVSEGAQNN</sequence>
<dbReference type="GO" id="GO:0005615">
    <property type="term" value="C:extracellular space"/>
    <property type="evidence" value="ECO:0007669"/>
    <property type="project" value="TreeGrafter"/>
</dbReference>
<evidence type="ECO:0000313" key="3">
    <source>
        <dbReference type="EMBL" id="VUX55720.1"/>
    </source>
</evidence>
<protein>
    <recommendedName>
        <fullName evidence="2">CHRD domain-containing protein</fullName>
    </recommendedName>
</protein>
<organism evidence="3">
    <name type="scientific">uncultured Woeseiaceae bacterium</name>
    <dbReference type="NCBI Taxonomy" id="1983305"/>
    <lineage>
        <taxon>Bacteria</taxon>
        <taxon>Pseudomonadati</taxon>
        <taxon>Pseudomonadota</taxon>
        <taxon>Gammaproteobacteria</taxon>
        <taxon>Woeseiales</taxon>
        <taxon>Woeseiaceae</taxon>
        <taxon>environmental samples</taxon>
    </lineage>
</organism>
<feature type="region of interest" description="Disordered" evidence="1">
    <location>
        <begin position="26"/>
        <end position="45"/>
    </location>
</feature>
<feature type="compositionally biased region" description="Pro residues" evidence="1">
    <location>
        <begin position="29"/>
        <end position="40"/>
    </location>
</feature>
<dbReference type="Pfam" id="PF07452">
    <property type="entry name" value="CHRD"/>
    <property type="match status" value="6"/>
</dbReference>
<dbReference type="PANTHER" id="PTHR46526">
    <property type="entry name" value="CHORDIN"/>
    <property type="match status" value="1"/>
</dbReference>
<dbReference type="PROSITE" id="PS51257">
    <property type="entry name" value="PROKAR_LIPOPROTEIN"/>
    <property type="match status" value="1"/>
</dbReference>
<evidence type="ECO:0000259" key="2">
    <source>
        <dbReference type="PROSITE" id="PS50933"/>
    </source>
</evidence>
<dbReference type="PANTHER" id="PTHR46526:SF1">
    <property type="entry name" value="CHORDIN"/>
    <property type="match status" value="1"/>
</dbReference>
<dbReference type="PROSITE" id="PS50933">
    <property type="entry name" value="CHRD"/>
    <property type="match status" value="2"/>
</dbReference>
<dbReference type="Gene3D" id="2.60.40.10">
    <property type="entry name" value="Immunoglobulins"/>
    <property type="match status" value="2"/>
</dbReference>
<dbReference type="InterPro" id="IPR013783">
    <property type="entry name" value="Ig-like_fold"/>
</dbReference>
<name>A0A7D9D2P7_9GAMM</name>